<dbReference type="AlphaFoldDB" id="A0A518AUA5"/>
<organism evidence="2 3">
    <name type="scientific">Aeoliella mucimassa</name>
    <dbReference type="NCBI Taxonomy" id="2527972"/>
    <lineage>
        <taxon>Bacteria</taxon>
        <taxon>Pseudomonadati</taxon>
        <taxon>Planctomycetota</taxon>
        <taxon>Planctomycetia</taxon>
        <taxon>Pirellulales</taxon>
        <taxon>Lacipirellulaceae</taxon>
        <taxon>Aeoliella</taxon>
    </lineage>
</organism>
<feature type="transmembrane region" description="Helical" evidence="1">
    <location>
        <begin position="146"/>
        <end position="169"/>
    </location>
</feature>
<keyword evidence="3" id="KW-1185">Reference proteome</keyword>
<dbReference type="Proteomes" id="UP000315750">
    <property type="component" value="Chromosome"/>
</dbReference>
<name>A0A518AUA5_9BACT</name>
<feature type="transmembrane region" description="Helical" evidence="1">
    <location>
        <begin position="25"/>
        <end position="50"/>
    </location>
</feature>
<reference evidence="2 3" key="1">
    <citation type="submission" date="2019-02" db="EMBL/GenBank/DDBJ databases">
        <title>Deep-cultivation of Planctomycetes and their phenomic and genomic characterization uncovers novel biology.</title>
        <authorList>
            <person name="Wiegand S."/>
            <person name="Jogler M."/>
            <person name="Boedeker C."/>
            <person name="Pinto D."/>
            <person name="Vollmers J."/>
            <person name="Rivas-Marin E."/>
            <person name="Kohn T."/>
            <person name="Peeters S.H."/>
            <person name="Heuer A."/>
            <person name="Rast P."/>
            <person name="Oberbeckmann S."/>
            <person name="Bunk B."/>
            <person name="Jeske O."/>
            <person name="Meyerdierks A."/>
            <person name="Storesund J.E."/>
            <person name="Kallscheuer N."/>
            <person name="Luecker S."/>
            <person name="Lage O.M."/>
            <person name="Pohl T."/>
            <person name="Merkel B.J."/>
            <person name="Hornburger P."/>
            <person name="Mueller R.-W."/>
            <person name="Bruemmer F."/>
            <person name="Labrenz M."/>
            <person name="Spormann A.M."/>
            <person name="Op den Camp H."/>
            <person name="Overmann J."/>
            <person name="Amann R."/>
            <person name="Jetten M.S.M."/>
            <person name="Mascher T."/>
            <person name="Medema M.H."/>
            <person name="Devos D.P."/>
            <person name="Kaster A.-K."/>
            <person name="Ovreas L."/>
            <person name="Rohde M."/>
            <person name="Galperin M.Y."/>
            <person name="Jogler C."/>
        </authorList>
    </citation>
    <scope>NUCLEOTIDE SEQUENCE [LARGE SCALE GENOMIC DNA]</scope>
    <source>
        <strain evidence="2 3">Pan181</strain>
    </source>
</reference>
<accession>A0A518AUA5</accession>
<keyword evidence="1" id="KW-0472">Membrane</keyword>
<gene>
    <name evidence="2" type="ORF">Pan181_45250</name>
</gene>
<feature type="transmembrane region" description="Helical" evidence="1">
    <location>
        <begin position="213"/>
        <end position="233"/>
    </location>
</feature>
<dbReference type="EMBL" id="CP036278">
    <property type="protein sequence ID" value="QDU58292.1"/>
    <property type="molecule type" value="Genomic_DNA"/>
</dbReference>
<evidence type="ECO:0000313" key="2">
    <source>
        <dbReference type="EMBL" id="QDU58292.1"/>
    </source>
</evidence>
<keyword evidence="1" id="KW-0812">Transmembrane</keyword>
<proteinExistence type="predicted"/>
<sequence length="253" mass="26912">MYDEQTVEHLEQQYRAAQDARPGSALVGILVAAFVYVLLVLILSAVLSIARSGLDGVSQLAAMVVFSLLLLLAASLAIVIVLLPIVMLVMAAASVVIYTVGNKPPWPVVAGGTGGLVGFVCTSVVFVDPDWWSVFEPASSLQAILLGPALATVVLQFGGVWATATLAYGNKADPEELSNRPWLQFDIRQILVTTTWVAGVLAVMKATDLLGTWSAVIVAGWFVYQAVTLVIAIRVVKKMRGLDTPARQEGHLA</sequence>
<protein>
    <submittedName>
        <fullName evidence="2">Uncharacterized protein</fullName>
    </submittedName>
</protein>
<feature type="transmembrane region" description="Helical" evidence="1">
    <location>
        <begin position="105"/>
        <end position="126"/>
    </location>
</feature>
<evidence type="ECO:0000313" key="3">
    <source>
        <dbReference type="Proteomes" id="UP000315750"/>
    </source>
</evidence>
<evidence type="ECO:0000256" key="1">
    <source>
        <dbReference type="SAM" id="Phobius"/>
    </source>
</evidence>
<keyword evidence="1" id="KW-1133">Transmembrane helix</keyword>
<feature type="transmembrane region" description="Helical" evidence="1">
    <location>
        <begin position="62"/>
        <end position="93"/>
    </location>
</feature>
<dbReference type="RefSeq" id="WP_145250026.1">
    <property type="nucleotide sequence ID" value="NZ_CP036278.1"/>
</dbReference>
<dbReference type="KEGG" id="amuc:Pan181_45250"/>